<dbReference type="EMBL" id="AAGPJC010000178">
    <property type="protein sequence ID" value="EBQ5498864.1"/>
    <property type="molecule type" value="Genomic_DNA"/>
</dbReference>
<sequence length="49" mass="4914">MADKIAVLLGGTSAERDVSLNSGAAVLAGLREGGIDAHPVDPQEVDVAQ</sequence>
<dbReference type="Gene3D" id="3.40.50.20">
    <property type="match status" value="1"/>
</dbReference>
<protein>
    <submittedName>
        <fullName evidence="1">D-alanine--D-alanine ligase</fullName>
        <ecNumber evidence="1">6.3.2.4</ecNumber>
    </submittedName>
</protein>
<keyword evidence="1" id="KW-0436">Ligase</keyword>
<name>A0A5U5NMV8_SALER</name>
<dbReference type="GO" id="GO:0008716">
    <property type="term" value="F:D-alanine-D-alanine ligase activity"/>
    <property type="evidence" value="ECO:0007669"/>
    <property type="project" value="UniProtKB-EC"/>
</dbReference>
<organism evidence="1">
    <name type="scientific">Salmonella enterica</name>
    <name type="common">Salmonella choleraesuis</name>
    <dbReference type="NCBI Taxonomy" id="28901"/>
    <lineage>
        <taxon>Bacteria</taxon>
        <taxon>Pseudomonadati</taxon>
        <taxon>Pseudomonadota</taxon>
        <taxon>Gammaproteobacteria</taxon>
        <taxon>Enterobacterales</taxon>
        <taxon>Enterobacteriaceae</taxon>
        <taxon>Salmonella</taxon>
    </lineage>
</organism>
<proteinExistence type="predicted"/>
<comment type="caution">
    <text evidence="1">The sequence shown here is derived from an EMBL/GenBank/DDBJ whole genome shotgun (WGS) entry which is preliminary data.</text>
</comment>
<dbReference type="InterPro" id="IPR016185">
    <property type="entry name" value="PreATP-grasp_dom_sf"/>
</dbReference>
<accession>A0A5U5NMV8</accession>
<dbReference type="AlphaFoldDB" id="A0A5U5NMV8"/>
<dbReference type="SUPFAM" id="SSF52440">
    <property type="entry name" value="PreATP-grasp domain"/>
    <property type="match status" value="1"/>
</dbReference>
<reference evidence="1" key="1">
    <citation type="submission" date="2018-07" db="EMBL/GenBank/DDBJ databases">
        <authorList>
            <consortium name="GenomeTrakr network: Whole genome sequencing for foodborne pathogen traceback"/>
        </authorList>
    </citation>
    <scope>NUCLEOTIDE SEQUENCE</scope>
    <source>
        <strain evidence="1">CFSAN036006</strain>
    </source>
</reference>
<evidence type="ECO:0000313" key="1">
    <source>
        <dbReference type="EMBL" id="EBQ5498864.1"/>
    </source>
</evidence>
<feature type="non-terminal residue" evidence="1">
    <location>
        <position position="49"/>
    </location>
</feature>
<gene>
    <name evidence="1" type="primary">ddl</name>
    <name evidence="1" type="ORF">AIY28_24190</name>
</gene>
<dbReference type="EC" id="6.3.2.4" evidence="1"/>